<feature type="transmembrane region" description="Helical" evidence="6">
    <location>
        <begin position="250"/>
        <end position="268"/>
    </location>
</feature>
<feature type="region of interest" description="Disordered" evidence="5">
    <location>
        <begin position="407"/>
        <end position="447"/>
    </location>
</feature>
<comment type="subcellular location">
    <subcellularLocation>
        <location evidence="1">Membrane</location>
        <topology evidence="1">Multi-pass membrane protein</topology>
    </subcellularLocation>
</comment>
<proteinExistence type="predicted"/>
<reference evidence="8 10" key="1">
    <citation type="submission" date="2015-11" db="EMBL/GenBank/DDBJ databases">
        <title>Genomic analysis of 38 Legionella species identifies large and diverse effector repertoires.</title>
        <authorList>
            <person name="Burstein D."/>
            <person name="Amaro F."/>
            <person name="Zusman T."/>
            <person name="Lifshitz Z."/>
            <person name="Cohen O."/>
            <person name="Gilbert J.A."/>
            <person name="Pupko T."/>
            <person name="Shuman H.A."/>
            <person name="Segal G."/>
        </authorList>
    </citation>
    <scope>NUCLEOTIDE SEQUENCE [LARGE SCALE GENOMIC DNA]</scope>
    <source>
        <strain evidence="8 10">ATCC 49507</strain>
    </source>
</reference>
<dbReference type="GO" id="GO:0016020">
    <property type="term" value="C:membrane"/>
    <property type="evidence" value="ECO:0007669"/>
    <property type="project" value="UniProtKB-SubCell"/>
</dbReference>
<dbReference type="GO" id="GO:0030255">
    <property type="term" value="P:protein secretion by the type IV secretion system"/>
    <property type="evidence" value="ECO:0007669"/>
    <property type="project" value="InterPro"/>
</dbReference>
<keyword evidence="2 6" id="KW-0812">Transmembrane</keyword>
<dbReference type="RefSeq" id="WP_058475064.1">
    <property type="nucleotide sequence ID" value="NZ_LNYR01000043.1"/>
</dbReference>
<dbReference type="EMBL" id="UGOW01000002">
    <property type="protein sequence ID" value="STY82909.1"/>
    <property type="molecule type" value="Genomic_DNA"/>
</dbReference>
<feature type="compositionally biased region" description="Polar residues" evidence="5">
    <location>
        <begin position="407"/>
        <end position="435"/>
    </location>
</feature>
<keyword evidence="10" id="KW-1185">Reference proteome</keyword>
<evidence type="ECO:0000256" key="4">
    <source>
        <dbReference type="ARBA" id="ARBA00023136"/>
    </source>
</evidence>
<organism evidence="9 11">
    <name type="scientific">Legionella quateirensis</name>
    <dbReference type="NCBI Taxonomy" id="45072"/>
    <lineage>
        <taxon>Bacteria</taxon>
        <taxon>Pseudomonadati</taxon>
        <taxon>Pseudomonadota</taxon>
        <taxon>Gammaproteobacteria</taxon>
        <taxon>Legionellales</taxon>
        <taxon>Legionellaceae</taxon>
        <taxon>Legionella</taxon>
    </lineage>
</organism>
<accession>A0A378P8P6</accession>
<dbReference type="OrthoDB" id="8525003at2"/>
<gene>
    <name evidence="8" type="primary">trbL_2</name>
    <name evidence="8" type="ORF">Lqua_2935</name>
    <name evidence="9" type="ORF">NCTC12376_03374</name>
</gene>
<dbReference type="Proteomes" id="UP000054639">
    <property type="component" value="Unassembled WGS sequence"/>
</dbReference>
<evidence type="ECO:0000256" key="7">
    <source>
        <dbReference type="SAM" id="SignalP"/>
    </source>
</evidence>
<evidence type="ECO:0000256" key="5">
    <source>
        <dbReference type="SAM" id="MobiDB-lite"/>
    </source>
</evidence>
<evidence type="ECO:0000256" key="2">
    <source>
        <dbReference type="ARBA" id="ARBA00022692"/>
    </source>
</evidence>
<dbReference type="AlphaFoldDB" id="A0A378P8P6"/>
<evidence type="ECO:0000313" key="10">
    <source>
        <dbReference type="Proteomes" id="UP000054639"/>
    </source>
</evidence>
<dbReference type="EMBL" id="LNYR01000043">
    <property type="protein sequence ID" value="KTD44115.1"/>
    <property type="molecule type" value="Genomic_DNA"/>
</dbReference>
<dbReference type="Proteomes" id="UP000254230">
    <property type="component" value="Unassembled WGS sequence"/>
</dbReference>
<keyword evidence="3 6" id="KW-1133">Transmembrane helix</keyword>
<evidence type="ECO:0000256" key="1">
    <source>
        <dbReference type="ARBA" id="ARBA00004141"/>
    </source>
</evidence>
<feature type="transmembrane region" description="Helical" evidence="6">
    <location>
        <begin position="213"/>
        <end position="238"/>
    </location>
</feature>
<dbReference type="NCBIfam" id="TIGR02783">
    <property type="entry name" value="TrbL_P"/>
    <property type="match status" value="1"/>
</dbReference>
<evidence type="ECO:0000313" key="9">
    <source>
        <dbReference type="EMBL" id="STY82909.1"/>
    </source>
</evidence>
<feature type="transmembrane region" description="Helical" evidence="6">
    <location>
        <begin position="58"/>
        <end position="77"/>
    </location>
</feature>
<evidence type="ECO:0000313" key="8">
    <source>
        <dbReference type="EMBL" id="KTD44115.1"/>
    </source>
</evidence>
<evidence type="ECO:0000256" key="6">
    <source>
        <dbReference type="SAM" id="Phobius"/>
    </source>
</evidence>
<dbReference type="InterPro" id="IPR007688">
    <property type="entry name" value="Conjugal_tfr_TrbL/VirB6"/>
</dbReference>
<dbReference type="InterPro" id="IPR014150">
    <property type="entry name" value="Conjugal_tfr_TrbL"/>
</dbReference>
<keyword evidence="4 6" id="KW-0472">Membrane</keyword>
<dbReference type="Pfam" id="PF04610">
    <property type="entry name" value="TrbL"/>
    <property type="match status" value="1"/>
</dbReference>
<feature type="transmembrane region" description="Helical" evidence="6">
    <location>
        <begin position="181"/>
        <end position="201"/>
    </location>
</feature>
<feature type="transmembrane region" description="Helical" evidence="6">
    <location>
        <begin position="153"/>
        <end position="175"/>
    </location>
</feature>
<name>A0A378P8P6_9GAMM</name>
<protein>
    <submittedName>
        <fullName evidence="9">Conjugal transfer protein trbL</fullName>
    </submittedName>
</protein>
<dbReference type="STRING" id="45072.Lqua_2935"/>
<feature type="chain" id="PRO_5016879684" evidence="7">
    <location>
        <begin position="24"/>
        <end position="474"/>
    </location>
</feature>
<feature type="signal peptide" evidence="7">
    <location>
        <begin position="1"/>
        <end position="23"/>
    </location>
</feature>
<evidence type="ECO:0000313" key="11">
    <source>
        <dbReference type="Proteomes" id="UP000254230"/>
    </source>
</evidence>
<evidence type="ECO:0000256" key="3">
    <source>
        <dbReference type="ARBA" id="ARBA00022989"/>
    </source>
</evidence>
<keyword evidence="7" id="KW-0732">Signal</keyword>
<reference evidence="9 11" key="2">
    <citation type="submission" date="2018-06" db="EMBL/GenBank/DDBJ databases">
        <authorList>
            <consortium name="Pathogen Informatics"/>
            <person name="Doyle S."/>
        </authorList>
    </citation>
    <scope>NUCLEOTIDE SEQUENCE [LARGE SCALE GENOMIC DNA]</scope>
    <source>
        <strain evidence="9 11">NCTC12376</strain>
    </source>
</reference>
<sequence length="474" mass="48258">MKKFFASSAFICFLTLMCHSADAGSLGINNADLLDSILVRFANTASGWGKRLVELGTWLFWGLTLISMVWTYGLMALKKADIGEFLAETVRFFATTGFFLWILRNGPAIATAIMDSCRMMASQASGLNKVVSPSGIIDIGFDIASKVVDKSSIWSPATSTVGLLIATVILIVLALVSINLLIILITGWILAYGGVFLLGFGGGRWTQDIAISYYKMVLGVGVEMFAMVLLVGIGKSFIDQYYAAMGNDMAFKELLVMLVVAIILLLLMDKIPSKLAAIVSGGGGGGGGMGGFGLGAALGAAGMAGAMASGAAASAMGAATSAAGGGSALKAAFQAAQSTMADSSSGGGSSSGLSGGSLASAMGGASRMAALMGSQLASGAAQTVKDKFDSMKESACARISETFGGQVAQSINDMNDSGSGGESTVQMTKDASNDSAPDFSGDSLGAGNVVSIASQNEEVAHFVNQSPRIDAGDE</sequence>